<evidence type="ECO:0000256" key="12">
    <source>
        <dbReference type="ARBA" id="ARBA00023136"/>
    </source>
</evidence>
<proteinExistence type="inferred from homology"/>
<keyword evidence="10" id="KW-0560">Oxidoreductase</keyword>
<keyword evidence="12 14" id="KW-0472">Membrane</keyword>
<keyword evidence="4" id="KW-0813">Transport</keyword>
<dbReference type="GO" id="GO:0005739">
    <property type="term" value="C:mitochondrion"/>
    <property type="evidence" value="ECO:0007669"/>
    <property type="project" value="TreeGrafter"/>
</dbReference>
<dbReference type="GO" id="GO:0016020">
    <property type="term" value="C:membrane"/>
    <property type="evidence" value="ECO:0007669"/>
    <property type="project" value="UniProtKB-SubCell"/>
</dbReference>
<dbReference type="GO" id="GO:0010230">
    <property type="term" value="P:alternative respiration"/>
    <property type="evidence" value="ECO:0007669"/>
    <property type="project" value="TreeGrafter"/>
</dbReference>
<dbReference type="KEGG" id="ccp:CHC_T00008174001"/>
<evidence type="ECO:0008006" key="17">
    <source>
        <dbReference type="Google" id="ProtNLM"/>
    </source>
</evidence>
<sequence length="438" mass="51079">MKHWCNTLHLHCLDSSEADKTFSSSISPKFLRSTLRYFLQHSAVFPHHFRSSLFAPASPRTAPSFTCTLLDDTTSRDTNAPEITDETPSDPEHSVQQVSRLRSEHLNAFFDADESMYQVRLANVFSLALQNFVVELSELQTGFRRLVGLDSPLRYTPPDCLNFILDDATVANRERERENRDGKVETGWFVRKVYDVTCAGLDLLFDGRPIPRFWMLETVARMPYFAYSSCLHLLSTLGWYRSPTLMNMHHAEELNEAYHLAVMESLGGDKQWRDRFLAFHASLVYYWFLVILFLFSPAESYRFSQILEAHAADSYCEFIDANRDLLRSLPAPEVSHEYYSEFMYYFYEFQLSDEKQPPPERRPEIFSLLDVFENILLDEREHTRTMSACTDFIENGNKFHYNGKAVSGSSRRPNVIPSQKREQFWRKWAGVHNKRDRG</sequence>
<dbReference type="OrthoDB" id="4493at2759"/>
<organism evidence="15 16">
    <name type="scientific">Chondrus crispus</name>
    <name type="common">Carrageen Irish moss</name>
    <name type="synonym">Polymorpha crispa</name>
    <dbReference type="NCBI Taxonomy" id="2769"/>
    <lineage>
        <taxon>Eukaryota</taxon>
        <taxon>Rhodophyta</taxon>
        <taxon>Florideophyceae</taxon>
        <taxon>Rhodymeniophycidae</taxon>
        <taxon>Gigartinales</taxon>
        <taxon>Gigartinaceae</taxon>
        <taxon>Chondrus</taxon>
    </lineage>
</organism>
<evidence type="ECO:0000256" key="9">
    <source>
        <dbReference type="ARBA" id="ARBA00022989"/>
    </source>
</evidence>
<dbReference type="AlphaFoldDB" id="R7Q4M3"/>
<dbReference type="GO" id="GO:0046872">
    <property type="term" value="F:metal ion binding"/>
    <property type="evidence" value="ECO:0007669"/>
    <property type="project" value="UniProtKB-KW"/>
</dbReference>
<keyword evidence="7" id="KW-0479">Metal-binding</keyword>
<feature type="region of interest" description="Disordered" evidence="13">
    <location>
        <begin position="73"/>
        <end position="93"/>
    </location>
</feature>
<keyword evidence="11" id="KW-0408">Iron</keyword>
<dbReference type="Gene3D" id="1.20.1260.140">
    <property type="entry name" value="Alternative oxidase"/>
    <property type="match status" value="1"/>
</dbReference>
<comment type="cofactor">
    <cofactor evidence="1">
        <name>Fe cation</name>
        <dbReference type="ChEBI" id="CHEBI:24875"/>
    </cofactor>
</comment>
<name>R7Q4M3_CHOCR</name>
<dbReference type="PhylomeDB" id="R7Q4M3"/>
<dbReference type="GO" id="GO:0009916">
    <property type="term" value="F:alternative oxidase activity"/>
    <property type="evidence" value="ECO:0007669"/>
    <property type="project" value="InterPro"/>
</dbReference>
<keyword evidence="16" id="KW-1185">Reference proteome</keyword>
<keyword evidence="8" id="KW-0249">Electron transport</keyword>
<dbReference type="PANTHER" id="PTHR31803">
    <property type="entry name" value="ALTERNATIVE OXIDASE"/>
    <property type="match status" value="1"/>
</dbReference>
<evidence type="ECO:0000256" key="11">
    <source>
        <dbReference type="ARBA" id="ARBA00023004"/>
    </source>
</evidence>
<evidence type="ECO:0000256" key="13">
    <source>
        <dbReference type="SAM" id="MobiDB-lite"/>
    </source>
</evidence>
<evidence type="ECO:0000256" key="14">
    <source>
        <dbReference type="SAM" id="Phobius"/>
    </source>
</evidence>
<comment type="similarity">
    <text evidence="3">Belongs to the alternative oxidase family.</text>
</comment>
<dbReference type="Gramene" id="CDF32410">
    <property type="protein sequence ID" value="CDF32410"/>
    <property type="gene ID" value="CHC_T00008174001"/>
</dbReference>
<dbReference type="InterPro" id="IPR038659">
    <property type="entry name" value="AOX_sf"/>
</dbReference>
<dbReference type="Proteomes" id="UP000012073">
    <property type="component" value="Unassembled WGS sequence"/>
</dbReference>
<comment type="subcellular location">
    <subcellularLocation>
        <location evidence="2">Membrane</location>
    </subcellularLocation>
</comment>
<dbReference type="EMBL" id="HG001489">
    <property type="protein sequence ID" value="CDF32410.1"/>
    <property type="molecule type" value="Genomic_DNA"/>
</dbReference>
<dbReference type="Pfam" id="PF01786">
    <property type="entry name" value="AOX"/>
    <property type="match status" value="1"/>
</dbReference>
<evidence type="ECO:0000256" key="4">
    <source>
        <dbReference type="ARBA" id="ARBA00022448"/>
    </source>
</evidence>
<evidence type="ECO:0000256" key="8">
    <source>
        <dbReference type="ARBA" id="ARBA00022982"/>
    </source>
</evidence>
<evidence type="ECO:0000256" key="7">
    <source>
        <dbReference type="ARBA" id="ARBA00022723"/>
    </source>
</evidence>
<keyword evidence="9 14" id="KW-1133">Transmembrane helix</keyword>
<gene>
    <name evidence="15" type="ORF">CHC_T00008174001</name>
</gene>
<evidence type="ECO:0000256" key="5">
    <source>
        <dbReference type="ARBA" id="ARBA00022660"/>
    </source>
</evidence>
<feature type="transmembrane region" description="Helical" evidence="14">
    <location>
        <begin position="276"/>
        <end position="295"/>
    </location>
</feature>
<evidence type="ECO:0000256" key="10">
    <source>
        <dbReference type="ARBA" id="ARBA00023002"/>
    </source>
</evidence>
<evidence type="ECO:0000256" key="2">
    <source>
        <dbReference type="ARBA" id="ARBA00004370"/>
    </source>
</evidence>
<dbReference type="InterPro" id="IPR002680">
    <property type="entry name" value="AOX"/>
</dbReference>
<dbReference type="STRING" id="2769.R7Q4M3"/>
<evidence type="ECO:0000256" key="3">
    <source>
        <dbReference type="ARBA" id="ARBA00008388"/>
    </source>
</evidence>
<dbReference type="PANTHER" id="PTHR31803:SF19">
    <property type="entry name" value="UBIQUINOL OXIDASE"/>
    <property type="match status" value="1"/>
</dbReference>
<dbReference type="RefSeq" id="XP_005712075.1">
    <property type="nucleotide sequence ID" value="XM_005712018.1"/>
</dbReference>
<keyword evidence="6 14" id="KW-0812">Transmembrane</keyword>
<protein>
    <recommendedName>
        <fullName evidence="17">Ubiquinol oxidase</fullName>
    </recommendedName>
</protein>
<accession>R7Q4M3</accession>
<evidence type="ECO:0000256" key="1">
    <source>
        <dbReference type="ARBA" id="ARBA00001962"/>
    </source>
</evidence>
<dbReference type="GeneID" id="17319785"/>
<reference evidence="16" key="1">
    <citation type="journal article" date="2013" name="Proc. Natl. Acad. Sci. U.S.A.">
        <title>Genome structure and metabolic features in the red seaweed Chondrus crispus shed light on evolution of the Archaeplastida.</title>
        <authorList>
            <person name="Collen J."/>
            <person name="Porcel B."/>
            <person name="Carre W."/>
            <person name="Ball S.G."/>
            <person name="Chaparro C."/>
            <person name="Tonon T."/>
            <person name="Barbeyron T."/>
            <person name="Michel G."/>
            <person name="Noel B."/>
            <person name="Valentin K."/>
            <person name="Elias M."/>
            <person name="Artiguenave F."/>
            <person name="Arun A."/>
            <person name="Aury J.M."/>
            <person name="Barbosa-Neto J.F."/>
            <person name="Bothwell J.H."/>
            <person name="Bouget F.Y."/>
            <person name="Brillet L."/>
            <person name="Cabello-Hurtado F."/>
            <person name="Capella-Gutierrez S."/>
            <person name="Charrier B."/>
            <person name="Cladiere L."/>
            <person name="Cock J.M."/>
            <person name="Coelho S.M."/>
            <person name="Colleoni C."/>
            <person name="Czjzek M."/>
            <person name="Da Silva C."/>
            <person name="Delage L."/>
            <person name="Denoeud F."/>
            <person name="Deschamps P."/>
            <person name="Dittami S.M."/>
            <person name="Gabaldon T."/>
            <person name="Gachon C.M."/>
            <person name="Groisillier A."/>
            <person name="Herve C."/>
            <person name="Jabbari K."/>
            <person name="Katinka M."/>
            <person name="Kloareg B."/>
            <person name="Kowalczyk N."/>
            <person name="Labadie K."/>
            <person name="Leblanc C."/>
            <person name="Lopez P.J."/>
            <person name="McLachlan D.H."/>
            <person name="Meslet-Cladiere L."/>
            <person name="Moustafa A."/>
            <person name="Nehr Z."/>
            <person name="Nyvall Collen P."/>
            <person name="Panaud O."/>
            <person name="Partensky F."/>
            <person name="Poulain J."/>
            <person name="Rensing S.A."/>
            <person name="Rousvoal S."/>
            <person name="Samson G."/>
            <person name="Symeonidi A."/>
            <person name="Weissenbach J."/>
            <person name="Zambounis A."/>
            <person name="Wincker P."/>
            <person name="Boyen C."/>
        </authorList>
    </citation>
    <scope>NUCLEOTIDE SEQUENCE [LARGE SCALE GENOMIC DNA]</scope>
    <source>
        <strain evidence="16">cv. Stackhouse</strain>
    </source>
</reference>
<evidence type="ECO:0000256" key="6">
    <source>
        <dbReference type="ARBA" id="ARBA00022692"/>
    </source>
</evidence>
<keyword evidence="5" id="KW-0679">Respiratory chain</keyword>
<evidence type="ECO:0000313" key="16">
    <source>
        <dbReference type="Proteomes" id="UP000012073"/>
    </source>
</evidence>
<evidence type="ECO:0000313" key="15">
    <source>
        <dbReference type="EMBL" id="CDF32410.1"/>
    </source>
</evidence>